<dbReference type="EMBL" id="KL584979">
    <property type="protein sequence ID" value="KEQ85700.1"/>
    <property type="molecule type" value="Genomic_DNA"/>
</dbReference>
<dbReference type="HOGENOM" id="CLU_619599_0_0_1"/>
<dbReference type="GeneID" id="40749219"/>
<evidence type="ECO:0000256" key="2">
    <source>
        <dbReference type="SAM" id="MobiDB-lite"/>
    </source>
</evidence>
<evidence type="ECO:0000313" key="4">
    <source>
        <dbReference type="Proteomes" id="UP000030706"/>
    </source>
</evidence>
<accession>A0A074XJK9</accession>
<dbReference type="AlphaFoldDB" id="A0A074XJK9"/>
<name>A0A074XJK9_AURPU</name>
<reference evidence="3 4" key="1">
    <citation type="journal article" date="2014" name="BMC Genomics">
        <title>Genome sequencing of four Aureobasidium pullulans varieties: biotechnological potential, stress tolerance, and description of new species.</title>
        <authorList>
            <person name="Gostin Ar C."/>
            <person name="Ohm R.A."/>
            <person name="Kogej T."/>
            <person name="Sonjak S."/>
            <person name="Turk M."/>
            <person name="Zajc J."/>
            <person name="Zalar P."/>
            <person name="Grube M."/>
            <person name="Sun H."/>
            <person name="Han J."/>
            <person name="Sharma A."/>
            <person name="Chiniquy J."/>
            <person name="Ngan C.Y."/>
            <person name="Lipzen A."/>
            <person name="Barry K."/>
            <person name="Grigoriev I.V."/>
            <person name="Gunde-Cimerman N."/>
        </authorList>
    </citation>
    <scope>NUCLEOTIDE SEQUENCE [LARGE SCALE GENOMIC DNA]</scope>
    <source>
        <strain evidence="3 4">EXF-150</strain>
    </source>
</reference>
<evidence type="ECO:0000313" key="3">
    <source>
        <dbReference type="EMBL" id="KEQ85700.1"/>
    </source>
</evidence>
<proteinExistence type="predicted"/>
<dbReference type="RefSeq" id="XP_029761887.1">
    <property type="nucleotide sequence ID" value="XM_029906913.1"/>
</dbReference>
<keyword evidence="1" id="KW-0175">Coiled coil</keyword>
<gene>
    <name evidence="3" type="ORF">M438DRAFT_353871</name>
</gene>
<organism evidence="3 4">
    <name type="scientific">Aureobasidium pullulans EXF-150</name>
    <dbReference type="NCBI Taxonomy" id="1043002"/>
    <lineage>
        <taxon>Eukaryota</taxon>
        <taxon>Fungi</taxon>
        <taxon>Dikarya</taxon>
        <taxon>Ascomycota</taxon>
        <taxon>Pezizomycotina</taxon>
        <taxon>Dothideomycetes</taxon>
        <taxon>Dothideomycetidae</taxon>
        <taxon>Dothideales</taxon>
        <taxon>Saccotheciaceae</taxon>
        <taxon>Aureobasidium</taxon>
    </lineage>
</organism>
<sequence>MCRIVDSNNIRFGSAPPPHMPQQQNGQAFPPAPKPMEKAVPGITKFELVFILSRVGSSPYPSAVKAYLEENIDALRKKAEMNARQSRRLCRTTCLNQVFLICPVLRGLEYQHSLILGAGQSDSPFAVMDSPPISTEFEPLGSGPDISDAVTHNRTVVRTMLRSPEAHSPSHWVEADNIIDKQLSMGTLLPVKYKYSRVEDVELKEDIATALRSMTPHQTQDSYINVTQLMRTRTSIAGGCFVTPMTTCASSTIPLGSTCHAMLSTSRSRPDGEAAPKTALVPHARSASVIVSAYLFSTFTLVSAAPFTSPSPTLSKLPSIARLQLQQNLKTCALSLPLLKRKQAHDTMDIAVAVQTSGLIAEKKDLQEQLEETREESLAAYKTEQTAVAVADSMVVPVPGTPVYGTQISQNASGFSYVTPTGSTQLAIAKATVTRDKNLAWA</sequence>
<feature type="coiled-coil region" evidence="1">
    <location>
        <begin position="356"/>
        <end position="383"/>
    </location>
</feature>
<keyword evidence="4" id="KW-1185">Reference proteome</keyword>
<feature type="region of interest" description="Disordered" evidence="2">
    <location>
        <begin position="12"/>
        <end position="34"/>
    </location>
</feature>
<dbReference type="Proteomes" id="UP000030706">
    <property type="component" value="Unassembled WGS sequence"/>
</dbReference>
<protein>
    <submittedName>
        <fullName evidence="3">Uncharacterized protein</fullName>
    </submittedName>
</protein>
<evidence type="ECO:0000256" key="1">
    <source>
        <dbReference type="SAM" id="Coils"/>
    </source>
</evidence>